<organism evidence="3 4">
    <name type="scientific">Azotobacter bryophylli</name>
    <dbReference type="NCBI Taxonomy" id="1986537"/>
    <lineage>
        <taxon>Bacteria</taxon>
        <taxon>Pseudomonadati</taxon>
        <taxon>Pseudomonadota</taxon>
        <taxon>Gammaproteobacteria</taxon>
        <taxon>Pseudomonadales</taxon>
        <taxon>Pseudomonadaceae</taxon>
        <taxon>Azotobacter</taxon>
    </lineage>
</organism>
<dbReference type="Gene3D" id="3.60.21.10">
    <property type="match status" value="1"/>
</dbReference>
<dbReference type="RefSeq" id="WP_377814137.1">
    <property type="nucleotide sequence ID" value="NZ_JBHRSJ010000016.1"/>
</dbReference>
<comment type="caution">
    <text evidence="3">The sequence shown here is derived from an EMBL/GenBank/DDBJ whole genome shotgun (WGS) entry which is preliminary data.</text>
</comment>
<dbReference type="InterPro" id="IPR019079">
    <property type="entry name" value="Capsule_synth_CapA"/>
</dbReference>
<dbReference type="PANTHER" id="PTHR33393:SF11">
    <property type="entry name" value="POLYGLUTAMINE SYNTHESIS ACCESSORY PROTEIN RV0574C-RELATED"/>
    <property type="match status" value="1"/>
</dbReference>
<dbReference type="PANTHER" id="PTHR33393">
    <property type="entry name" value="POLYGLUTAMINE SYNTHESIS ACCESSORY PROTEIN RV0574C-RELATED"/>
    <property type="match status" value="1"/>
</dbReference>
<dbReference type="SMART" id="SM00854">
    <property type="entry name" value="PGA_cap"/>
    <property type="match status" value="1"/>
</dbReference>
<comment type="similarity">
    <text evidence="1">Belongs to the CapA family.</text>
</comment>
<dbReference type="Proteomes" id="UP001595457">
    <property type="component" value="Unassembled WGS sequence"/>
</dbReference>
<dbReference type="InterPro" id="IPR029052">
    <property type="entry name" value="Metallo-depent_PP-like"/>
</dbReference>
<evidence type="ECO:0000259" key="2">
    <source>
        <dbReference type="SMART" id="SM00854"/>
    </source>
</evidence>
<dbReference type="Pfam" id="PF09587">
    <property type="entry name" value="PGA_cap"/>
    <property type="match status" value="1"/>
</dbReference>
<evidence type="ECO:0000313" key="3">
    <source>
        <dbReference type="EMBL" id="MFC2972451.1"/>
    </source>
</evidence>
<sequence>MPMANQTLGLFLAGDLMSARGVDQILPHPGDPRLYEGFVKDARDYVLLAEEQNGPIPHPVDFDYPWGVAMEEFAQRQPDLRLVNLETAVTIRGRPEPKGINYRMPPTNLQLLTVAGIDACSLANNHVLDWGEDGLIDTLDSLSAQAIACAGAGRDREAAEAPAALPLADGGRLLMFAVGLPDSGIPSYWAAGPTNPGVAFLPDLSRASLKAMAQRIHAASRPGDRVLVSIHWGGNWGFEIPPEQVAFAHGLIDAGVDVVHGHSSHHIKGLEIYRERLILYGCGDLLNDYEGIGGHRHYRSELGLLYFPTLDGEGRLLDLDLVPTRMRKLRLEYAEDEDARHWLLGTLNRECRGNACRFRTGAERAFHLDR</sequence>
<feature type="domain" description="Capsule synthesis protein CapA" evidence="2">
    <location>
        <begin position="9"/>
        <end position="289"/>
    </location>
</feature>
<dbReference type="InterPro" id="IPR052169">
    <property type="entry name" value="CW_Biosynth-Accessory"/>
</dbReference>
<proteinExistence type="inferred from homology"/>
<gene>
    <name evidence="3" type="ORF">ACFOJE_09555</name>
</gene>
<name>A0ABV7AT54_9GAMM</name>
<protein>
    <submittedName>
        <fullName evidence="3">CapA family protein</fullName>
    </submittedName>
</protein>
<dbReference type="SUPFAM" id="SSF56300">
    <property type="entry name" value="Metallo-dependent phosphatases"/>
    <property type="match status" value="1"/>
</dbReference>
<dbReference type="CDD" id="cd07381">
    <property type="entry name" value="MPP_CapA"/>
    <property type="match status" value="1"/>
</dbReference>
<accession>A0ABV7AT54</accession>
<evidence type="ECO:0000313" key="4">
    <source>
        <dbReference type="Proteomes" id="UP001595457"/>
    </source>
</evidence>
<evidence type="ECO:0000256" key="1">
    <source>
        <dbReference type="ARBA" id="ARBA00005662"/>
    </source>
</evidence>
<keyword evidence="4" id="KW-1185">Reference proteome</keyword>
<reference evidence="4" key="1">
    <citation type="journal article" date="2019" name="Int. J. Syst. Evol. Microbiol.">
        <title>The Global Catalogue of Microorganisms (GCM) 10K type strain sequencing project: providing services to taxonomists for standard genome sequencing and annotation.</title>
        <authorList>
            <consortium name="The Broad Institute Genomics Platform"/>
            <consortium name="The Broad Institute Genome Sequencing Center for Infectious Disease"/>
            <person name="Wu L."/>
            <person name="Ma J."/>
        </authorList>
    </citation>
    <scope>NUCLEOTIDE SEQUENCE [LARGE SCALE GENOMIC DNA]</scope>
    <source>
        <strain evidence="4">KCTC 62195</strain>
    </source>
</reference>
<dbReference type="EMBL" id="JBHRSJ010000016">
    <property type="protein sequence ID" value="MFC2972451.1"/>
    <property type="molecule type" value="Genomic_DNA"/>
</dbReference>